<feature type="chain" id="PRO_5047213381" evidence="4">
    <location>
        <begin position="24"/>
        <end position="232"/>
    </location>
</feature>
<comment type="caution">
    <text evidence="5">The sequence shown here is derived from an EMBL/GenBank/DDBJ whole genome shotgun (WGS) entry which is preliminary data.</text>
</comment>
<proteinExistence type="inferred from homology"/>
<dbReference type="Proteomes" id="UP000786183">
    <property type="component" value="Unassembled WGS sequence"/>
</dbReference>
<dbReference type="SUPFAM" id="SSF53850">
    <property type="entry name" value="Periplasmic binding protein-like II"/>
    <property type="match status" value="1"/>
</dbReference>
<dbReference type="PANTHER" id="PTHR30632">
    <property type="entry name" value="MOLYBDATE-BINDING PERIPLASMIC PROTEIN"/>
    <property type="match status" value="1"/>
</dbReference>
<evidence type="ECO:0000256" key="4">
    <source>
        <dbReference type="SAM" id="SignalP"/>
    </source>
</evidence>
<sequence>MKKILLSVVFCAFALAQELSVAAAANISYPLEDIKNAFLKHYPDVKIQVNTGSSGTFNSQIKNGAKFDIFLSANSDFAKDLEELTKNKASIYTQGLLMLFAPNKKASLNDLKNAKCIAVANPKSAPYGAAAIEVLKKLNFDYTKSVIYASSIANTLSQTLSACEYGFIAASSKKQLLKMGYKDENMLIVDEKLYTPILQSMIVISDNKSAKDFYDFILSKEAKAIFKEYGYK</sequence>
<dbReference type="Pfam" id="PF13531">
    <property type="entry name" value="SBP_bac_11"/>
    <property type="match status" value="1"/>
</dbReference>
<dbReference type="EMBL" id="JACGBB010000004">
    <property type="protein sequence ID" value="MBZ7987076.1"/>
    <property type="molecule type" value="Genomic_DNA"/>
</dbReference>
<reference evidence="5 6" key="1">
    <citation type="submission" date="2020-07" db="EMBL/GenBank/DDBJ databases">
        <title>Transfer of Campylobacter canadensis to the novel genus Avispirillum gen. nov., that also includes two novel species recovered from migratory waterfowl: Avispirillum anseris sp. nov. and Avispirillum brantae sp. nov.</title>
        <authorList>
            <person name="Miller W.G."/>
            <person name="Chapman M.H."/>
            <person name="Yee E."/>
            <person name="Inglis G.D."/>
        </authorList>
    </citation>
    <scope>NUCLEOTIDE SEQUENCE [LARGE SCALE GENOMIC DNA]</scope>
    <source>
        <strain evidence="5 6">L283</strain>
    </source>
</reference>
<dbReference type="PANTHER" id="PTHR30632:SF14">
    <property type="entry name" value="TUNGSTATE_MOLYBDATE_CHROMATE-BINDING PROTEIN MODA"/>
    <property type="match status" value="1"/>
</dbReference>
<gene>
    <name evidence="5" type="primary">modA</name>
    <name evidence="5" type="ORF">AVCANL283_02940</name>
</gene>
<evidence type="ECO:0000256" key="1">
    <source>
        <dbReference type="ARBA" id="ARBA00009175"/>
    </source>
</evidence>
<evidence type="ECO:0000313" key="6">
    <source>
        <dbReference type="Proteomes" id="UP000786183"/>
    </source>
</evidence>
<evidence type="ECO:0000256" key="3">
    <source>
        <dbReference type="ARBA" id="ARBA00022729"/>
    </source>
</evidence>
<protein>
    <submittedName>
        <fullName evidence="5">Molybdate ABC transporter substrate-binding protein</fullName>
    </submittedName>
</protein>
<comment type="similarity">
    <text evidence="1">Belongs to the bacterial solute-binding protein ModA family.</text>
</comment>
<organism evidence="5 6">
    <name type="scientific">Campylobacter canadensis</name>
    <dbReference type="NCBI Taxonomy" id="449520"/>
    <lineage>
        <taxon>Bacteria</taxon>
        <taxon>Pseudomonadati</taxon>
        <taxon>Campylobacterota</taxon>
        <taxon>Epsilonproteobacteria</taxon>
        <taxon>Campylobacterales</taxon>
        <taxon>Campylobacteraceae</taxon>
        <taxon>Campylobacter</taxon>
    </lineage>
</organism>
<feature type="signal peptide" evidence="4">
    <location>
        <begin position="1"/>
        <end position="23"/>
    </location>
</feature>
<dbReference type="RefSeq" id="WP_224325222.1">
    <property type="nucleotide sequence ID" value="NZ_JACGBB010000004.1"/>
</dbReference>
<dbReference type="InterPro" id="IPR050682">
    <property type="entry name" value="ModA/WtpA"/>
</dbReference>
<dbReference type="InterPro" id="IPR005950">
    <property type="entry name" value="ModA"/>
</dbReference>
<dbReference type="PIRSF" id="PIRSF004846">
    <property type="entry name" value="ModA"/>
    <property type="match status" value="1"/>
</dbReference>
<dbReference type="Gene3D" id="3.40.190.10">
    <property type="entry name" value="Periplasmic binding protein-like II"/>
    <property type="match status" value="2"/>
</dbReference>
<dbReference type="NCBIfam" id="TIGR01256">
    <property type="entry name" value="modA"/>
    <property type="match status" value="1"/>
</dbReference>
<accession>A0ABS7WQM2</accession>
<keyword evidence="2" id="KW-0479">Metal-binding</keyword>
<keyword evidence="3 4" id="KW-0732">Signal</keyword>
<evidence type="ECO:0000256" key="2">
    <source>
        <dbReference type="ARBA" id="ARBA00022723"/>
    </source>
</evidence>
<keyword evidence="6" id="KW-1185">Reference proteome</keyword>
<name>A0ABS7WQM2_9BACT</name>
<evidence type="ECO:0000313" key="5">
    <source>
        <dbReference type="EMBL" id="MBZ7987076.1"/>
    </source>
</evidence>